<comment type="similarity">
    <text evidence="2">Belongs to the peptidase M14 family.</text>
</comment>
<keyword evidence="5" id="KW-1185">Reference proteome</keyword>
<sequence length="422" mass="48341">MIKKLLSTIFICYLVLSCTNQKPVTTGYQGQGKNAIVSTLSKPVQKQWKGIWSFEDETTFFSNDFESGRLNGIAYDGNDHYTALITAENTPVNVSPWYAFKVWSTTPKTITIKMTYQDSRSRYYPKLSTDGIHFTPLDSVNFNAINEGTGTFGIKAVPEFVEIKVNIGEKPLYITAQELYGSTRVKQWVDSMSTKPYVTTYEIGRSRENRSMNVMQIKEGSHKKAVMVISRQHPPEVTGFLAMKSFIETLAGDSPEAQDFRNNYDLFVVPLMNPDGVDNGHWRHNMGGIDLNRDWENFNQPETRSVRDFLVQKEDEGYEFVFGADFHSTWDDIYYPIDSTIIGKKGEIIFNWIENISNRLPQKHTNIKPSTDIKPTMVSRNYFYVNHDMPAIVFELGDNTPRDFLRLKGKIAAEELMKLLLQ</sequence>
<gene>
    <name evidence="4" type="ORF">Q2T41_18365</name>
</gene>
<reference evidence="4" key="1">
    <citation type="journal article" date="2014" name="Int. J. Syst. Evol. Microbiol.">
        <title>Complete genome of a new Firmicutes species belonging to the dominant human colonic microbiota ('Ruminococcus bicirculans') reveals two chromosomes and a selective capacity to utilize plant glucans.</title>
        <authorList>
            <consortium name="NISC Comparative Sequencing Program"/>
            <person name="Wegmann U."/>
            <person name="Louis P."/>
            <person name="Goesmann A."/>
            <person name="Henrissat B."/>
            <person name="Duncan S.H."/>
            <person name="Flint H.J."/>
        </authorList>
    </citation>
    <scope>NUCLEOTIDE SEQUENCE</scope>
    <source>
        <strain evidence="4">CECT 8869</strain>
    </source>
</reference>
<dbReference type="CDD" id="cd06237">
    <property type="entry name" value="M14_Nna1-like"/>
    <property type="match status" value="1"/>
</dbReference>
<dbReference type="InterPro" id="IPR000834">
    <property type="entry name" value="Peptidase_M14"/>
</dbReference>
<protein>
    <submittedName>
        <fullName evidence="4">M14 family metallopeptidase</fullName>
    </submittedName>
</protein>
<dbReference type="Pfam" id="PF00246">
    <property type="entry name" value="Peptidase_M14"/>
    <property type="match status" value="1"/>
</dbReference>
<evidence type="ECO:0000256" key="1">
    <source>
        <dbReference type="ARBA" id="ARBA00001947"/>
    </source>
</evidence>
<name>A0ABT8RWF5_9FLAO</name>
<proteinExistence type="inferred from homology"/>
<dbReference type="EMBL" id="JAUKUC010000001">
    <property type="protein sequence ID" value="MDO1514622.1"/>
    <property type="molecule type" value="Genomic_DNA"/>
</dbReference>
<evidence type="ECO:0000259" key="3">
    <source>
        <dbReference type="PROSITE" id="PS52035"/>
    </source>
</evidence>
<evidence type="ECO:0000256" key="2">
    <source>
        <dbReference type="PROSITE-ProRule" id="PRU01379"/>
    </source>
</evidence>
<comment type="cofactor">
    <cofactor evidence="1">
        <name>Zn(2+)</name>
        <dbReference type="ChEBI" id="CHEBI:29105"/>
    </cofactor>
</comment>
<dbReference type="Gene3D" id="3.40.630.10">
    <property type="entry name" value="Zn peptidases"/>
    <property type="match status" value="1"/>
</dbReference>
<dbReference type="SUPFAM" id="SSF53187">
    <property type="entry name" value="Zn-dependent exopeptidases"/>
    <property type="match status" value="1"/>
</dbReference>
<comment type="caution">
    <text evidence="4">The sequence shown here is derived from an EMBL/GenBank/DDBJ whole genome shotgun (WGS) entry which is preliminary data.</text>
</comment>
<feature type="active site" description="Proton donor/acceptor" evidence="2">
    <location>
        <position position="395"/>
    </location>
</feature>
<evidence type="ECO:0000313" key="5">
    <source>
        <dbReference type="Proteomes" id="UP001168579"/>
    </source>
</evidence>
<dbReference type="SMART" id="SM00631">
    <property type="entry name" value="Zn_pept"/>
    <property type="match status" value="1"/>
</dbReference>
<accession>A0ABT8RWF5</accession>
<dbReference type="PANTHER" id="PTHR12756">
    <property type="entry name" value="CYTOSOLIC CARBOXYPEPTIDASE"/>
    <property type="match status" value="1"/>
</dbReference>
<feature type="domain" description="Peptidase M14" evidence="3">
    <location>
        <begin position="178"/>
        <end position="422"/>
    </location>
</feature>
<reference evidence="4" key="2">
    <citation type="submission" date="2023-06" db="EMBL/GenBank/DDBJ databases">
        <authorList>
            <person name="Lucena T."/>
            <person name="Sun Q."/>
        </authorList>
    </citation>
    <scope>NUCLEOTIDE SEQUENCE</scope>
    <source>
        <strain evidence="4">CECT 8869</strain>
    </source>
</reference>
<dbReference type="PROSITE" id="PS52035">
    <property type="entry name" value="PEPTIDASE_M14"/>
    <property type="match status" value="1"/>
</dbReference>
<organism evidence="4 5">
    <name type="scientific">Maribacter confluentis</name>
    <dbReference type="NCBI Taxonomy" id="1656093"/>
    <lineage>
        <taxon>Bacteria</taxon>
        <taxon>Pseudomonadati</taxon>
        <taxon>Bacteroidota</taxon>
        <taxon>Flavobacteriia</taxon>
        <taxon>Flavobacteriales</taxon>
        <taxon>Flavobacteriaceae</taxon>
        <taxon>Maribacter</taxon>
    </lineage>
</organism>
<evidence type="ECO:0000313" key="4">
    <source>
        <dbReference type="EMBL" id="MDO1514622.1"/>
    </source>
</evidence>
<dbReference type="InterPro" id="IPR050821">
    <property type="entry name" value="Cytosolic_carboxypeptidase"/>
</dbReference>
<dbReference type="PANTHER" id="PTHR12756:SF11">
    <property type="entry name" value="CYTOSOLIC CARBOXYPEPTIDASE 1"/>
    <property type="match status" value="1"/>
</dbReference>
<dbReference type="RefSeq" id="WP_304437266.1">
    <property type="nucleotide sequence ID" value="NZ_JAUKUC010000001.1"/>
</dbReference>
<dbReference type="Proteomes" id="UP001168579">
    <property type="component" value="Unassembled WGS sequence"/>
</dbReference>
<dbReference type="PROSITE" id="PS51257">
    <property type="entry name" value="PROKAR_LIPOPROTEIN"/>
    <property type="match status" value="1"/>
</dbReference>